<dbReference type="Pfam" id="PF03934">
    <property type="entry name" value="T2SSK"/>
    <property type="match status" value="1"/>
</dbReference>
<proteinExistence type="inferred from homology"/>
<evidence type="ECO:0000256" key="1">
    <source>
        <dbReference type="ARBA" id="ARBA00004533"/>
    </source>
</evidence>
<dbReference type="PANTHER" id="PTHR38831:SF1">
    <property type="entry name" value="TYPE II SECRETION SYSTEM PROTEIN K-RELATED"/>
    <property type="match status" value="1"/>
</dbReference>
<evidence type="ECO:0000313" key="14">
    <source>
        <dbReference type="Proteomes" id="UP000253046"/>
    </source>
</evidence>
<dbReference type="InterPro" id="IPR005628">
    <property type="entry name" value="GspK"/>
</dbReference>
<dbReference type="Proteomes" id="UP000253046">
    <property type="component" value="Unassembled WGS sequence"/>
</dbReference>
<dbReference type="SUPFAM" id="SSF158544">
    <property type="entry name" value="GspK insert domain-like"/>
    <property type="match status" value="2"/>
</dbReference>
<keyword evidence="9 10" id="KW-0472">Membrane</keyword>
<keyword evidence="6" id="KW-0812">Transmembrane</keyword>
<keyword evidence="4 10" id="KW-1003">Cell membrane</keyword>
<sequence>MMSSRQRGVALLVVLLILALMVTIATVITERSGKAFLRTDSQLGRQQAKWYALGTEALAGKLLQRDALSESDRTHLAQNWAQPGRKFPIDGGEVSVQLQDAGTCFNLNAINQGSGNADTQLTIPYPAQVFRMLLQHLGEEATRAEQIVAAVRDWIDNDSHPLTNGAEDEVYASLPVPYQAGNRAMSEISELRAVYGMDADLYQRLLPYVCVLPVETLLVNINTLTEAQAPLLAALFLKEMTVPQAVALIQKRPRTGWESLSVLQQTGLLPENSKNTVQSILTVKSEWFFAQLHVRVGDSDFYQRSLIQLSGQKALVVQRQYGGYRTVNP</sequence>
<dbReference type="Gene3D" id="1.10.40.60">
    <property type="entry name" value="EpsJ-like"/>
    <property type="match status" value="2"/>
</dbReference>
<dbReference type="PIRSF" id="PIRSF002786">
    <property type="entry name" value="XcpX"/>
    <property type="match status" value="1"/>
</dbReference>
<dbReference type="SUPFAM" id="SSF54523">
    <property type="entry name" value="Pili subunits"/>
    <property type="match status" value="1"/>
</dbReference>
<evidence type="ECO:0000259" key="11">
    <source>
        <dbReference type="Pfam" id="PF03934"/>
    </source>
</evidence>
<evidence type="ECO:0000256" key="2">
    <source>
        <dbReference type="ARBA" id="ARBA00007246"/>
    </source>
</evidence>
<evidence type="ECO:0000256" key="6">
    <source>
        <dbReference type="ARBA" id="ARBA00022692"/>
    </source>
</evidence>
<keyword evidence="7" id="KW-0653">Protein transport</keyword>
<evidence type="ECO:0000259" key="12">
    <source>
        <dbReference type="Pfam" id="PF21687"/>
    </source>
</evidence>
<feature type="domain" description="T2SS protein K first SAM-like" evidence="12">
    <location>
        <begin position="103"/>
        <end position="213"/>
    </location>
</feature>
<dbReference type="GO" id="GO:0009306">
    <property type="term" value="P:protein secretion"/>
    <property type="evidence" value="ECO:0007669"/>
    <property type="project" value="InterPro"/>
</dbReference>
<evidence type="ECO:0000256" key="8">
    <source>
        <dbReference type="ARBA" id="ARBA00022989"/>
    </source>
</evidence>
<evidence type="ECO:0000256" key="10">
    <source>
        <dbReference type="PIRNR" id="PIRNR002786"/>
    </source>
</evidence>
<keyword evidence="14" id="KW-1185">Reference proteome</keyword>
<dbReference type="GO" id="GO:0005886">
    <property type="term" value="C:plasma membrane"/>
    <property type="evidence" value="ECO:0007669"/>
    <property type="project" value="UniProtKB-SubCell"/>
</dbReference>
<dbReference type="Gene3D" id="3.30.1300.30">
    <property type="entry name" value="GSPII I/J protein-like"/>
    <property type="match status" value="1"/>
</dbReference>
<comment type="caution">
    <text evidence="13">The sequence shown here is derived from an EMBL/GenBank/DDBJ whole genome shotgun (WGS) entry which is preliminary data.</text>
</comment>
<evidence type="ECO:0000256" key="3">
    <source>
        <dbReference type="ARBA" id="ARBA00022448"/>
    </source>
</evidence>
<evidence type="ECO:0000256" key="7">
    <source>
        <dbReference type="ARBA" id="ARBA00022927"/>
    </source>
</evidence>
<dbReference type="InterPro" id="IPR049031">
    <property type="entry name" value="T2SSK_SAM-like_1st"/>
</dbReference>
<keyword evidence="3 10" id="KW-0813">Transport</keyword>
<evidence type="ECO:0000256" key="9">
    <source>
        <dbReference type="ARBA" id="ARBA00023136"/>
    </source>
</evidence>
<protein>
    <recommendedName>
        <fullName evidence="10">Type II secretion system protein K</fullName>
    </recommendedName>
</protein>
<keyword evidence="5 10" id="KW-0997">Cell inner membrane</keyword>
<dbReference type="InterPro" id="IPR049179">
    <property type="entry name" value="T2SSK_SAM-like_2nd"/>
</dbReference>
<comment type="similarity">
    <text evidence="2 10">Belongs to the GSP K family.</text>
</comment>
<dbReference type="NCBIfam" id="NF037980">
    <property type="entry name" value="T2SS_GspK"/>
    <property type="match status" value="1"/>
</dbReference>
<feature type="domain" description="T2SS protein K second SAM-like" evidence="11">
    <location>
        <begin position="219"/>
        <end position="277"/>
    </location>
</feature>
<comment type="subcellular location">
    <subcellularLocation>
        <location evidence="1 10">Cell inner membrane</location>
    </subcellularLocation>
</comment>
<keyword evidence="8" id="KW-1133">Transmembrane helix</keyword>
<dbReference type="Pfam" id="PF21687">
    <property type="entry name" value="T2SSK_1st"/>
    <property type="match status" value="1"/>
</dbReference>
<evidence type="ECO:0000256" key="4">
    <source>
        <dbReference type="ARBA" id="ARBA00022475"/>
    </source>
</evidence>
<organism evidence="13 14">
    <name type="scientific">Brenneria salicis ATCC 15712 = DSM 30166</name>
    <dbReference type="NCBI Taxonomy" id="714314"/>
    <lineage>
        <taxon>Bacteria</taxon>
        <taxon>Pseudomonadati</taxon>
        <taxon>Pseudomonadota</taxon>
        <taxon>Gammaproteobacteria</taxon>
        <taxon>Enterobacterales</taxon>
        <taxon>Pectobacteriaceae</taxon>
        <taxon>Brenneria</taxon>
    </lineage>
</organism>
<name>A0A366IB54_9GAMM</name>
<dbReference type="InterPro" id="IPR045584">
    <property type="entry name" value="Pilin-like"/>
</dbReference>
<dbReference type="PANTHER" id="PTHR38831">
    <property type="entry name" value="TYPE II SECRETION SYSTEM PROTEIN K"/>
    <property type="match status" value="1"/>
</dbReference>
<dbReference type="EMBL" id="QNRY01000003">
    <property type="protein sequence ID" value="RBP66499.1"/>
    <property type="molecule type" value="Genomic_DNA"/>
</dbReference>
<evidence type="ECO:0000313" key="13">
    <source>
        <dbReference type="EMBL" id="RBP66499.1"/>
    </source>
</evidence>
<gene>
    <name evidence="13" type="ORF">DES54_10327</name>
</gene>
<accession>A0A366IB54</accession>
<dbReference type="AlphaFoldDB" id="A0A366IB54"/>
<dbReference type="InterPro" id="IPR038072">
    <property type="entry name" value="GspK_central_sf"/>
</dbReference>
<evidence type="ECO:0000256" key="5">
    <source>
        <dbReference type="ARBA" id="ARBA00022519"/>
    </source>
</evidence>
<reference evidence="13 14" key="1">
    <citation type="submission" date="2018-06" db="EMBL/GenBank/DDBJ databases">
        <title>Genomic Encyclopedia of Type Strains, Phase IV (KMG-IV): sequencing the most valuable type-strain genomes for metagenomic binning, comparative biology and taxonomic classification.</title>
        <authorList>
            <person name="Goeker M."/>
        </authorList>
    </citation>
    <scope>NUCLEOTIDE SEQUENCE [LARGE SCALE GENOMIC DNA]</scope>
    <source>
        <strain evidence="13 14">DSM 30166</strain>
    </source>
</reference>